<dbReference type="RefSeq" id="WP_131410078.1">
    <property type="nucleotide sequence ID" value="NZ_SJTG01000002.1"/>
</dbReference>
<evidence type="ECO:0000259" key="3">
    <source>
        <dbReference type="Pfam" id="PF13511"/>
    </source>
</evidence>
<protein>
    <submittedName>
        <fullName evidence="4">DUF4124 domain-containing protein</fullName>
    </submittedName>
</protein>
<evidence type="ECO:0000256" key="1">
    <source>
        <dbReference type="SAM" id="MobiDB-lite"/>
    </source>
</evidence>
<gene>
    <name evidence="4" type="ORF">EZM97_20875</name>
</gene>
<proteinExistence type="predicted"/>
<dbReference type="EMBL" id="SJTG01000002">
    <property type="protein sequence ID" value="TCI11256.1"/>
    <property type="molecule type" value="Genomic_DNA"/>
</dbReference>
<comment type="caution">
    <text evidence="4">The sequence shown here is derived from an EMBL/GenBank/DDBJ whole genome shotgun (WGS) entry which is preliminary data.</text>
</comment>
<evidence type="ECO:0000313" key="4">
    <source>
        <dbReference type="EMBL" id="TCI11256.1"/>
    </source>
</evidence>
<keyword evidence="5" id="KW-1185">Reference proteome</keyword>
<feature type="chain" id="PRO_5020988430" evidence="2">
    <location>
        <begin position="21"/>
        <end position="212"/>
    </location>
</feature>
<evidence type="ECO:0000256" key="2">
    <source>
        <dbReference type="SAM" id="SignalP"/>
    </source>
</evidence>
<dbReference type="Pfam" id="PF13511">
    <property type="entry name" value="DUF4124"/>
    <property type="match status" value="1"/>
</dbReference>
<reference evidence="4 5" key="1">
    <citation type="submission" date="2019-02" db="EMBL/GenBank/DDBJ databases">
        <title>Dyella amyloliquefaciens sp. nov., isolated from forest soil.</title>
        <authorList>
            <person name="Gao Z.-H."/>
            <person name="Qiu L.-H."/>
        </authorList>
    </citation>
    <scope>NUCLEOTIDE SEQUENCE [LARGE SCALE GENOMIC DNA]</scope>
    <source>
        <strain evidence="4 5">KACC 12747</strain>
    </source>
</reference>
<dbReference type="InterPro" id="IPR025392">
    <property type="entry name" value="DUF4124"/>
</dbReference>
<dbReference type="AlphaFoldDB" id="A0A4R0YQY7"/>
<name>A0A4R0YQY7_9GAMM</name>
<organism evidence="4 5">
    <name type="scientific">Dyella soli</name>
    <dbReference type="NCBI Taxonomy" id="522319"/>
    <lineage>
        <taxon>Bacteria</taxon>
        <taxon>Pseudomonadati</taxon>
        <taxon>Pseudomonadota</taxon>
        <taxon>Gammaproteobacteria</taxon>
        <taxon>Lysobacterales</taxon>
        <taxon>Rhodanobacteraceae</taxon>
        <taxon>Dyella</taxon>
    </lineage>
</organism>
<feature type="signal peptide" evidence="2">
    <location>
        <begin position="1"/>
        <end position="20"/>
    </location>
</feature>
<evidence type="ECO:0000313" key="5">
    <source>
        <dbReference type="Proteomes" id="UP000291822"/>
    </source>
</evidence>
<dbReference type="Proteomes" id="UP000291822">
    <property type="component" value="Unassembled WGS sequence"/>
</dbReference>
<accession>A0A4R0YQY7</accession>
<feature type="domain" description="DUF4124" evidence="3">
    <location>
        <begin position="11"/>
        <end position="64"/>
    </location>
</feature>
<keyword evidence="2" id="KW-0732">Signal</keyword>
<sequence length="212" mass="23132">MLLRLCTLVLIACLSVPAVAGTTYKCTATNGKVVYQDRPCPAGQHQEALQLDESVPVTPPPPPAPPPVITPAEPPPPPVPFEPPVPLPVMYACQRATDGKTYLSEHGDPQPHQVPYGILGAGSLPLSQAYGPPNGAGASAPELNRGRVRPGMIANYYVWVQDQCRELTRDETCHALRDAFDENATKLRRAFKSDQPPLEKREEQLREQLRNC</sequence>
<feature type="region of interest" description="Disordered" evidence="1">
    <location>
        <begin position="53"/>
        <end position="78"/>
    </location>
</feature>
<feature type="compositionally biased region" description="Pro residues" evidence="1">
    <location>
        <begin position="57"/>
        <end position="78"/>
    </location>
</feature>